<accession>A0AAD5WJJ8</accession>
<dbReference type="InterPro" id="IPR036857">
    <property type="entry name" value="Thyroglobulin_1_sf"/>
</dbReference>
<dbReference type="GO" id="GO:0004867">
    <property type="term" value="F:serine-type endopeptidase inhibitor activity"/>
    <property type="evidence" value="ECO:0007669"/>
    <property type="project" value="InterPro"/>
</dbReference>
<proteinExistence type="predicted"/>
<dbReference type="SUPFAM" id="SSF57610">
    <property type="entry name" value="Thyroglobulin type-1 domain"/>
    <property type="match status" value="1"/>
</dbReference>
<dbReference type="AlphaFoldDB" id="A0AAD5WJJ8"/>
<keyword evidence="7" id="KW-1185">Reference proteome</keyword>
<comment type="caution">
    <text evidence="2">Lacks conserved residue(s) required for the propagation of feature annotation.</text>
</comment>
<dbReference type="GO" id="GO:0005576">
    <property type="term" value="C:extracellular region"/>
    <property type="evidence" value="ECO:0007669"/>
    <property type="project" value="InterPro"/>
</dbReference>
<name>A0AAD5WJJ8_PARTN</name>
<dbReference type="InterPro" id="IPR004094">
    <property type="entry name" value="Antistasin-like"/>
</dbReference>
<organism evidence="6 7">
    <name type="scientific">Parelaphostrongylus tenuis</name>
    <name type="common">Meningeal worm</name>
    <dbReference type="NCBI Taxonomy" id="148309"/>
    <lineage>
        <taxon>Eukaryota</taxon>
        <taxon>Metazoa</taxon>
        <taxon>Ecdysozoa</taxon>
        <taxon>Nematoda</taxon>
        <taxon>Chromadorea</taxon>
        <taxon>Rhabditida</taxon>
        <taxon>Rhabditina</taxon>
        <taxon>Rhabditomorpha</taxon>
        <taxon>Strongyloidea</taxon>
        <taxon>Metastrongylidae</taxon>
        <taxon>Parelaphostrongylus</taxon>
    </lineage>
</organism>
<comment type="caution">
    <text evidence="6">The sequence shown here is derived from an EMBL/GenBank/DDBJ whole genome shotgun (WGS) entry which is preliminary data.</text>
</comment>
<dbReference type="CDD" id="cd00191">
    <property type="entry name" value="TY"/>
    <property type="match status" value="1"/>
</dbReference>
<dbReference type="PROSITE" id="PS51162">
    <property type="entry name" value="THYROGLOBULIN_1_2"/>
    <property type="match status" value="1"/>
</dbReference>
<evidence type="ECO:0000313" key="6">
    <source>
        <dbReference type="EMBL" id="KAJ1372140.1"/>
    </source>
</evidence>
<dbReference type="InterPro" id="IPR008197">
    <property type="entry name" value="WAP_dom"/>
</dbReference>
<dbReference type="Pfam" id="PF00095">
    <property type="entry name" value="WAP"/>
    <property type="match status" value="1"/>
</dbReference>
<dbReference type="InterPro" id="IPR036645">
    <property type="entry name" value="Elafin-like_sf"/>
</dbReference>
<evidence type="ECO:0000259" key="4">
    <source>
        <dbReference type="PROSITE" id="PS51252"/>
    </source>
</evidence>
<feature type="domain" description="Antistasin-like" evidence="4">
    <location>
        <begin position="115"/>
        <end position="147"/>
    </location>
</feature>
<keyword evidence="1" id="KW-1015">Disulfide bond</keyword>
<dbReference type="Proteomes" id="UP001196413">
    <property type="component" value="Unassembled WGS sequence"/>
</dbReference>
<dbReference type="SMART" id="SM00217">
    <property type="entry name" value="WAP"/>
    <property type="match status" value="1"/>
</dbReference>
<dbReference type="PROSITE" id="PS51252">
    <property type="entry name" value="ANTISTASIN"/>
    <property type="match status" value="1"/>
</dbReference>
<evidence type="ECO:0008006" key="8">
    <source>
        <dbReference type="Google" id="ProtNLM"/>
    </source>
</evidence>
<evidence type="ECO:0000256" key="1">
    <source>
        <dbReference type="ARBA" id="ARBA00023157"/>
    </source>
</evidence>
<sequence length="155" mass="17080">MGSSLIANTAIQPVDAYLRCSRDEDCTDVEKCCRNSCGKVCVDPTTATNCIHLFVAVKKLPGKTLNNRYVPKCDEDGKFERIQCDQHQCWCVDVNDGAEIAGSAMAISMIRNDMCREIRLCGVECSKQCAHGLKMSVFGCPDPTCKCRDICEGVR</sequence>
<gene>
    <name evidence="6" type="ORF">KIN20_034219</name>
</gene>
<dbReference type="Pfam" id="PF00086">
    <property type="entry name" value="Thyroglobulin_1"/>
    <property type="match status" value="1"/>
</dbReference>
<evidence type="ECO:0000259" key="5">
    <source>
        <dbReference type="PROSITE" id="PS51390"/>
    </source>
</evidence>
<protein>
    <recommendedName>
        <fullName evidence="8">Thyroglobulin type-1 domain-containing protein</fullName>
    </recommendedName>
</protein>
<reference evidence="6" key="1">
    <citation type="submission" date="2021-06" db="EMBL/GenBank/DDBJ databases">
        <title>Parelaphostrongylus tenuis whole genome reference sequence.</title>
        <authorList>
            <person name="Garwood T.J."/>
            <person name="Larsen P.A."/>
            <person name="Fountain-Jones N.M."/>
            <person name="Garbe J.R."/>
            <person name="Macchietto M.G."/>
            <person name="Kania S.A."/>
            <person name="Gerhold R.W."/>
            <person name="Richards J.E."/>
            <person name="Wolf T.M."/>
        </authorList>
    </citation>
    <scope>NUCLEOTIDE SEQUENCE</scope>
    <source>
        <strain evidence="6">MNPRO001-30</strain>
        <tissue evidence="6">Meninges</tissue>
    </source>
</reference>
<dbReference type="Gene3D" id="4.10.800.10">
    <property type="entry name" value="Thyroglobulin type-1"/>
    <property type="match status" value="1"/>
</dbReference>
<dbReference type="SMART" id="SM00211">
    <property type="entry name" value="TY"/>
    <property type="match status" value="1"/>
</dbReference>
<dbReference type="InterPro" id="IPR000716">
    <property type="entry name" value="Thyroglobulin_1"/>
</dbReference>
<evidence type="ECO:0000259" key="3">
    <source>
        <dbReference type="PROSITE" id="PS51162"/>
    </source>
</evidence>
<dbReference type="EMBL" id="JAHQIW010007096">
    <property type="protein sequence ID" value="KAJ1372140.1"/>
    <property type="molecule type" value="Genomic_DNA"/>
</dbReference>
<dbReference type="Gene3D" id="4.10.75.10">
    <property type="entry name" value="Elafin-like"/>
    <property type="match status" value="1"/>
</dbReference>
<dbReference type="PROSITE" id="PS00484">
    <property type="entry name" value="THYROGLOBULIN_1_1"/>
    <property type="match status" value="1"/>
</dbReference>
<evidence type="ECO:0000313" key="7">
    <source>
        <dbReference type="Proteomes" id="UP001196413"/>
    </source>
</evidence>
<dbReference type="PROSITE" id="PS51390">
    <property type="entry name" value="WAP"/>
    <property type="match status" value="1"/>
</dbReference>
<evidence type="ECO:0000256" key="2">
    <source>
        <dbReference type="PROSITE-ProRule" id="PRU00500"/>
    </source>
</evidence>
<feature type="domain" description="WAP" evidence="5">
    <location>
        <begin position="1"/>
        <end position="45"/>
    </location>
</feature>
<feature type="domain" description="Thyroglobulin type-1" evidence="3">
    <location>
        <begin position="47"/>
        <end position="115"/>
    </location>
</feature>